<keyword evidence="3" id="KW-0175">Coiled coil</keyword>
<organism evidence="6 7">
    <name type="scientific">Actinomyces viscosus C505</name>
    <dbReference type="NCBI Taxonomy" id="562973"/>
    <lineage>
        <taxon>Bacteria</taxon>
        <taxon>Bacillati</taxon>
        <taxon>Actinomycetota</taxon>
        <taxon>Actinomycetes</taxon>
        <taxon>Actinomycetales</taxon>
        <taxon>Actinomycetaceae</taxon>
        <taxon>Actinomyces</taxon>
    </lineage>
</organism>
<dbReference type="InterPro" id="IPR011990">
    <property type="entry name" value="TPR-like_helical_dom_sf"/>
</dbReference>
<dbReference type="HOGENOM" id="CLU_004665_1_1_11"/>
<evidence type="ECO:0008006" key="8">
    <source>
        <dbReference type="Google" id="ProtNLM"/>
    </source>
</evidence>
<dbReference type="Gene3D" id="1.10.10.10">
    <property type="entry name" value="Winged helix-like DNA-binding domain superfamily/Winged helix DNA-binding domain"/>
    <property type="match status" value="1"/>
</dbReference>
<dbReference type="InterPro" id="IPR036388">
    <property type="entry name" value="WH-like_DNA-bd_sf"/>
</dbReference>
<dbReference type="PRINTS" id="PR00364">
    <property type="entry name" value="DISEASERSIST"/>
</dbReference>
<dbReference type="Pfam" id="PF00486">
    <property type="entry name" value="Trans_reg_C"/>
    <property type="match status" value="1"/>
</dbReference>
<comment type="similarity">
    <text evidence="1">Belongs to the AfsR/DnrI/RedD regulatory family.</text>
</comment>
<keyword evidence="2" id="KW-0238">DNA-binding</keyword>
<sequence>MEHLLTVMGENGPVTSPYRLALLTEPPTWQGRPLSGRSLDLLAVLAGSQDARVSDGALIEALWPDDAPARPLRALHVVVSRLRAVVGEGVVERSGDGYRLELAEAEADVRDLSERAERARACAAAGQWEQVLDLTDRLPQVPVPDEADDNGGAGAAPMALLRERAAALTEGARRDRGLALEATGEYERAADLLREASQRDGGDEAVLAALMRAESWVRSPAAALEIYEHYRRRLRELGAVPGPATRAAHEAVLAAESPVRHGLQPEPEHFLGREADVTGVLKALSTHRLVTLTGPGGVGKTTLAQVVAARSRRPAVYVVALAEVSPGADLARVVLDAIGGSAVVNGDPHRDLAAALSQPGTVLVLDNCEHLAGEAADLIGPLLVACPDLRVLATSRRPLDLAAEHVHRLEALDAASSTELFRARALAARPGQVIDDDDLGELLSRLEGIPLAIELAAARTRSLSVGQIAERLPGRPDLLTAARDAPARQRTLTAVIDWSWNLLDAAERRALARLALLADGFTLLPAEALIGAQAADLLDALVSHSLLVVRDHGLPRFHMLVTVRDFALAQLSASGDEAEARAALRQWAVDLCSQIRFPVDAGDFGDARHPEAHRHDRLFRQVSHDEAVILQQLDRLLAQADGHGTDHLPAELRDAICLIGAALMRLWSVTWSYERIADYGARLIASAVQPAQDSRGNEAGLSVLALCVTLFGLLSHVPAQVRSLLPASFNGEGPFSRVRRFLRASDEQWPELTGDADPWVAWAATRCLAAQQEDDGDPQASLETIEALLGRLRGHDLAGIHLLELHLHRLQVLMSLGRYSQVVEACSRAQVLLERVLPSWGEFFRTTLHMEGAYCAVYLDPRPETAGRLLESLEPVDLPGTMRFIARSVRGELELTRGNVRTAALIQRVSLRYAGNWRSILGSGSQWELYILSMCLVTDVELSPDDAVELDARAVRARATSLLREILSDPAPLQRDIPTLMAFAAAVGLSAVAAEDAGSDRRAVGAELVATALAVGTNQTCRLLSHDYLRSRTERLDARALAQAEERIQSLDRGGLVAHAADLAGRLAGEVG</sequence>
<evidence type="ECO:0000259" key="5">
    <source>
        <dbReference type="SMART" id="SM01043"/>
    </source>
</evidence>
<dbReference type="PANTHER" id="PTHR47691:SF3">
    <property type="entry name" value="HTH-TYPE TRANSCRIPTIONAL REGULATOR RV0890C-RELATED"/>
    <property type="match status" value="1"/>
</dbReference>
<dbReference type="Gene3D" id="1.25.40.10">
    <property type="entry name" value="Tetratricopeptide repeat domain"/>
    <property type="match status" value="1"/>
</dbReference>
<dbReference type="GO" id="GO:0006355">
    <property type="term" value="P:regulation of DNA-templated transcription"/>
    <property type="evidence" value="ECO:0007669"/>
    <property type="project" value="InterPro"/>
</dbReference>
<dbReference type="GO" id="GO:0000160">
    <property type="term" value="P:phosphorelay signal transduction system"/>
    <property type="evidence" value="ECO:0007669"/>
    <property type="project" value="InterPro"/>
</dbReference>
<dbReference type="EMBL" id="ACRE02000031">
    <property type="protein sequence ID" value="EGE37048.1"/>
    <property type="molecule type" value="Genomic_DNA"/>
</dbReference>
<dbReference type="Pfam" id="PF13401">
    <property type="entry name" value="AAA_22"/>
    <property type="match status" value="1"/>
</dbReference>
<proteinExistence type="inferred from homology"/>
<reference evidence="6 7" key="2">
    <citation type="submission" date="2011-10" db="EMBL/GenBank/DDBJ databases">
        <title>The Genome Sequence of Actinomyces viscosus C505.</title>
        <authorList>
            <consortium name="The Broad Institute Genome Sequencing Platform"/>
            <consortium name="The Broad Institute Genome Sequencing Center for Infectious Disease"/>
            <person name="Earl A."/>
            <person name="Ward D."/>
            <person name="Feldgarden M."/>
            <person name="Gevers D."/>
            <person name="Sibley C.D."/>
            <person name="Field T.R."/>
            <person name="Grinwis M."/>
            <person name="Eshaghurshan C.S."/>
            <person name="Surette M.G."/>
            <person name="Young S.K."/>
            <person name="Zeng Q."/>
            <person name="Gargeya S."/>
            <person name="Fitzgerald M."/>
            <person name="Haas B."/>
            <person name="Abouelleil A."/>
            <person name="Alvarado L."/>
            <person name="Arachchi H.M."/>
            <person name="Berlin A."/>
            <person name="Brown A."/>
            <person name="Chapman S.B."/>
            <person name="Chen Z."/>
            <person name="Dunbar C."/>
            <person name="Freedman E."/>
            <person name="Gearin G."/>
            <person name="Goldberg J."/>
            <person name="Griggs A."/>
            <person name="Gujja S."/>
            <person name="Heiman D."/>
            <person name="Howarth C."/>
            <person name="Larson L."/>
            <person name="Lui A."/>
            <person name="MacDonald P.J.P."/>
            <person name="Montmayeur A."/>
            <person name="Murphy C."/>
            <person name="Neiman D."/>
            <person name="Pearson M."/>
            <person name="Priest M."/>
            <person name="Roberts A."/>
            <person name="Saif S."/>
            <person name="Shea T."/>
            <person name="Shenoy N."/>
            <person name="Sisk P."/>
            <person name="Stolte C."/>
            <person name="Sykes S."/>
            <person name="Wortman J."/>
            <person name="Nusbaum C."/>
            <person name="Birren B."/>
        </authorList>
    </citation>
    <scope>NUCLEOTIDE SEQUENCE [LARGE SCALE GENOMIC DNA]</scope>
    <source>
        <strain evidence="6 7">C505</strain>
    </source>
</reference>
<dbReference type="InterPro" id="IPR005158">
    <property type="entry name" value="BTAD"/>
</dbReference>
<dbReference type="Pfam" id="PF03704">
    <property type="entry name" value="BTAD"/>
    <property type="match status" value="1"/>
</dbReference>
<feature type="domain" description="OmpR/PhoB-type" evidence="4">
    <location>
        <begin position="31"/>
        <end position="100"/>
    </location>
</feature>
<dbReference type="eggNOG" id="COG3903">
    <property type="taxonomic scope" value="Bacteria"/>
</dbReference>
<accession>F2V150</accession>
<dbReference type="SUPFAM" id="SSF52540">
    <property type="entry name" value="P-loop containing nucleoside triphosphate hydrolases"/>
    <property type="match status" value="1"/>
</dbReference>
<feature type="coiled-coil region" evidence="3">
    <location>
        <begin position="95"/>
        <end position="122"/>
    </location>
</feature>
<dbReference type="SUPFAM" id="SSF48452">
    <property type="entry name" value="TPR-like"/>
    <property type="match status" value="1"/>
</dbReference>
<dbReference type="InterPro" id="IPR027417">
    <property type="entry name" value="P-loop_NTPase"/>
</dbReference>
<protein>
    <recommendedName>
        <fullName evidence="8">OmpR/PhoB-type domain-containing protein</fullName>
    </recommendedName>
</protein>
<dbReference type="SMART" id="SM00862">
    <property type="entry name" value="Trans_reg_C"/>
    <property type="match status" value="1"/>
</dbReference>
<evidence type="ECO:0000256" key="3">
    <source>
        <dbReference type="SAM" id="Coils"/>
    </source>
</evidence>
<reference evidence="7" key="1">
    <citation type="submission" date="2010-02" db="EMBL/GenBank/DDBJ databases">
        <title>The Genome Sequence of Prevotella oris strain C735.</title>
        <authorList>
            <consortium name="The Broad Institute Genome Sequencing Platform"/>
            <person name="Ward D."/>
            <person name="Feldgarden M."/>
            <person name="Earl A."/>
            <person name="Young S.K."/>
            <person name="Zeng Q."/>
            <person name="Koehrsen M."/>
            <person name="Alvarado L."/>
            <person name="Berlin A."/>
            <person name="Bochicchio J."/>
            <person name="Borenstein D."/>
            <person name="Chapman S.B."/>
            <person name="Chen Z."/>
            <person name="Engels R."/>
            <person name="Freedman E."/>
            <person name="Gellesch M."/>
            <person name="Goldberg J."/>
            <person name="Griggs A."/>
            <person name="Gujja S."/>
            <person name="Heilman E."/>
            <person name="Heiman D."/>
            <person name="Hepburn T."/>
            <person name="Howarth C."/>
            <person name="Jen D."/>
            <person name="Larson L."/>
            <person name="Mehta T."/>
            <person name="Park D."/>
            <person name="Pearson M."/>
            <person name="Roberts A."/>
            <person name="Saif S."/>
            <person name="Shea T."/>
            <person name="Shenoy N."/>
            <person name="Sisk P."/>
            <person name="Stolte C."/>
            <person name="Sykes S."/>
            <person name="Thomson T."/>
            <person name="Walk T."/>
            <person name="White J."/>
            <person name="Yandava C."/>
            <person name="Sibley C.D."/>
            <person name="Field T.R."/>
            <person name="Grinwis M."/>
            <person name="Eshaghurshan C.S."/>
            <person name="Surette M.G."/>
            <person name="Haas B."/>
            <person name="Nusbaum C."/>
            <person name="Birren B."/>
        </authorList>
    </citation>
    <scope>NUCLEOTIDE SEQUENCE [LARGE SCALE GENOMIC DNA]</scope>
    <source>
        <strain evidence="7">C505</strain>
    </source>
</reference>
<dbReference type="Gene3D" id="3.40.50.300">
    <property type="entry name" value="P-loop containing nucleotide triphosphate hydrolases"/>
    <property type="match status" value="1"/>
</dbReference>
<name>F2V150_ACTVI</name>
<dbReference type="AlphaFoldDB" id="F2V150"/>
<dbReference type="GO" id="GO:0016887">
    <property type="term" value="F:ATP hydrolysis activity"/>
    <property type="evidence" value="ECO:0007669"/>
    <property type="project" value="InterPro"/>
</dbReference>
<dbReference type="InterPro" id="IPR001867">
    <property type="entry name" value="OmpR/PhoB-type_DNA-bd"/>
</dbReference>
<evidence type="ECO:0000256" key="2">
    <source>
        <dbReference type="ARBA" id="ARBA00023125"/>
    </source>
</evidence>
<gene>
    <name evidence="6" type="ORF">HMPREF0059_02411</name>
</gene>
<evidence type="ECO:0000313" key="6">
    <source>
        <dbReference type="EMBL" id="EGE37048.1"/>
    </source>
</evidence>
<dbReference type="SMART" id="SM01043">
    <property type="entry name" value="BTAD"/>
    <property type="match status" value="1"/>
</dbReference>
<dbReference type="SUPFAM" id="SSF46894">
    <property type="entry name" value="C-terminal effector domain of the bipartite response regulators"/>
    <property type="match status" value="1"/>
</dbReference>
<dbReference type="InterPro" id="IPR049945">
    <property type="entry name" value="AAA_22"/>
</dbReference>
<evidence type="ECO:0000313" key="7">
    <source>
        <dbReference type="Proteomes" id="UP000004668"/>
    </source>
</evidence>
<dbReference type="GO" id="GO:0003677">
    <property type="term" value="F:DNA binding"/>
    <property type="evidence" value="ECO:0007669"/>
    <property type="project" value="UniProtKB-KW"/>
</dbReference>
<dbReference type="Proteomes" id="UP000004668">
    <property type="component" value="Unassembled WGS sequence"/>
</dbReference>
<dbReference type="PANTHER" id="PTHR47691">
    <property type="entry name" value="REGULATOR-RELATED"/>
    <property type="match status" value="1"/>
</dbReference>
<evidence type="ECO:0000256" key="1">
    <source>
        <dbReference type="ARBA" id="ARBA00005820"/>
    </source>
</evidence>
<dbReference type="InterPro" id="IPR016032">
    <property type="entry name" value="Sig_transdc_resp-reg_C-effctor"/>
</dbReference>
<feature type="domain" description="Bacterial transcriptional activator" evidence="5">
    <location>
        <begin position="107"/>
        <end position="253"/>
    </location>
</feature>
<evidence type="ECO:0000259" key="4">
    <source>
        <dbReference type="SMART" id="SM00862"/>
    </source>
</evidence>
<comment type="caution">
    <text evidence="6">The sequence shown here is derived from an EMBL/GenBank/DDBJ whole genome shotgun (WGS) entry which is preliminary data.</text>
</comment>